<dbReference type="InterPro" id="IPR013761">
    <property type="entry name" value="SAM/pointed_sf"/>
</dbReference>
<keyword evidence="3" id="KW-1185">Reference proteome</keyword>
<dbReference type="InterPro" id="IPR001202">
    <property type="entry name" value="WW_dom"/>
</dbReference>
<dbReference type="SUPFAM" id="SSF47769">
    <property type="entry name" value="SAM/Pointed domain"/>
    <property type="match status" value="1"/>
</dbReference>
<dbReference type="Pfam" id="PF07647">
    <property type="entry name" value="SAM_2"/>
    <property type="match status" value="1"/>
</dbReference>
<evidence type="ECO:0000313" key="3">
    <source>
        <dbReference type="Proteomes" id="UP001165060"/>
    </source>
</evidence>
<dbReference type="PROSITE" id="PS50105">
    <property type="entry name" value="SAM_DOMAIN"/>
    <property type="match status" value="1"/>
</dbReference>
<dbReference type="EMBL" id="BRYB01005733">
    <property type="protein sequence ID" value="GMI28279.1"/>
    <property type="molecule type" value="Genomic_DNA"/>
</dbReference>
<gene>
    <name evidence="2" type="ORF">TeGR_g8814</name>
</gene>
<accession>A0ABQ6MM08</accession>
<evidence type="ECO:0000259" key="1">
    <source>
        <dbReference type="PROSITE" id="PS50105"/>
    </source>
</evidence>
<dbReference type="SMART" id="SM00454">
    <property type="entry name" value="SAM"/>
    <property type="match status" value="1"/>
</dbReference>
<name>A0ABQ6MM08_9STRA</name>
<feature type="domain" description="SAM" evidence="1">
    <location>
        <begin position="15"/>
        <end position="80"/>
    </location>
</feature>
<dbReference type="Gene3D" id="2.20.70.10">
    <property type="match status" value="1"/>
</dbReference>
<dbReference type="InterPro" id="IPR001660">
    <property type="entry name" value="SAM"/>
</dbReference>
<reference evidence="2 3" key="1">
    <citation type="journal article" date="2023" name="Commun. Biol.">
        <title>Genome analysis of Parmales, the sister group of diatoms, reveals the evolutionary specialization of diatoms from phago-mixotrophs to photoautotrophs.</title>
        <authorList>
            <person name="Ban H."/>
            <person name="Sato S."/>
            <person name="Yoshikawa S."/>
            <person name="Yamada K."/>
            <person name="Nakamura Y."/>
            <person name="Ichinomiya M."/>
            <person name="Sato N."/>
            <person name="Blanc-Mathieu R."/>
            <person name="Endo H."/>
            <person name="Kuwata A."/>
            <person name="Ogata H."/>
        </authorList>
    </citation>
    <scope>NUCLEOTIDE SEQUENCE [LARGE SCALE GENOMIC DNA]</scope>
</reference>
<proteinExistence type="predicted"/>
<dbReference type="CDD" id="cd19757">
    <property type="entry name" value="Bbox1"/>
    <property type="match status" value="1"/>
</dbReference>
<dbReference type="CDD" id="cd00201">
    <property type="entry name" value="WW"/>
    <property type="match status" value="1"/>
</dbReference>
<protein>
    <recommendedName>
        <fullName evidence="1">SAM domain-containing protein</fullName>
    </recommendedName>
</protein>
<sequence length="248" mass="28134">MSLPPSLLGVPVFSWTINNVCLWVEKSLNLKKLVPNFKSAGVDGAELYELVEEDVEGRLNITAKGQKKKVWNAIKKLKFSQAEKEAKKEAKKTGGKVKVAVEKSSNVGKKKAKEVAGLSLHVDKTSYSFGMACTFCQEEDKIAALHCMACKDFLCEDCDATVHQHVKRKNHVRTVLSSFDLDVAGQKVQAFLRYLGCRKILRAKARLVFDRFYDPAERLHYYYNMRTGTVQWTKPYCLKSEQLKPFMT</sequence>
<organism evidence="2 3">
    <name type="scientific">Tetraparma gracilis</name>
    <dbReference type="NCBI Taxonomy" id="2962635"/>
    <lineage>
        <taxon>Eukaryota</taxon>
        <taxon>Sar</taxon>
        <taxon>Stramenopiles</taxon>
        <taxon>Ochrophyta</taxon>
        <taxon>Bolidophyceae</taxon>
        <taxon>Parmales</taxon>
        <taxon>Triparmaceae</taxon>
        <taxon>Tetraparma</taxon>
    </lineage>
</organism>
<dbReference type="Proteomes" id="UP001165060">
    <property type="component" value="Unassembled WGS sequence"/>
</dbReference>
<comment type="caution">
    <text evidence="2">The sequence shown here is derived from an EMBL/GenBank/DDBJ whole genome shotgun (WGS) entry which is preliminary data.</text>
</comment>
<dbReference type="Gene3D" id="1.10.150.50">
    <property type="entry name" value="Transcription Factor, Ets-1"/>
    <property type="match status" value="1"/>
</dbReference>
<evidence type="ECO:0000313" key="2">
    <source>
        <dbReference type="EMBL" id="GMI28279.1"/>
    </source>
</evidence>